<keyword evidence="4" id="KW-0472">Membrane</keyword>
<feature type="transmembrane region" description="Helical" evidence="4">
    <location>
        <begin position="378"/>
        <end position="398"/>
    </location>
</feature>
<feature type="transmembrane region" description="Helical" evidence="4">
    <location>
        <begin position="353"/>
        <end position="372"/>
    </location>
</feature>
<dbReference type="AlphaFoldDB" id="A0A3N0XLE2"/>
<name>A0A3N0XLE2_ANAGA</name>
<evidence type="ECO:0000256" key="4">
    <source>
        <dbReference type="SAM" id="Phobius"/>
    </source>
</evidence>
<dbReference type="Pfam" id="PF04548">
    <property type="entry name" value="AIG1"/>
    <property type="match status" value="2"/>
</dbReference>
<dbReference type="PROSITE" id="PS51720">
    <property type="entry name" value="G_AIG1"/>
    <property type="match status" value="1"/>
</dbReference>
<dbReference type="Gene3D" id="3.40.50.300">
    <property type="entry name" value="P-loop containing nucleotide triphosphate hydrolases"/>
    <property type="match status" value="2"/>
</dbReference>
<evidence type="ECO:0000259" key="5">
    <source>
        <dbReference type="PROSITE" id="PS51720"/>
    </source>
</evidence>
<evidence type="ECO:0000256" key="2">
    <source>
        <dbReference type="ARBA" id="ARBA00022741"/>
    </source>
</evidence>
<dbReference type="PANTHER" id="PTHR10903">
    <property type="entry name" value="GTPASE, IMAP FAMILY MEMBER-RELATED"/>
    <property type="match status" value="1"/>
</dbReference>
<protein>
    <submittedName>
        <fullName evidence="6">GTPase IMAP family member 6</fullName>
    </submittedName>
</protein>
<keyword evidence="4" id="KW-0812">Transmembrane</keyword>
<evidence type="ECO:0000256" key="3">
    <source>
        <dbReference type="ARBA" id="ARBA00023134"/>
    </source>
</evidence>
<comment type="caution">
    <text evidence="6">The sequence shown here is derived from an EMBL/GenBank/DDBJ whole genome shotgun (WGS) entry which is preliminary data.</text>
</comment>
<dbReference type="SUPFAM" id="SSF52540">
    <property type="entry name" value="P-loop containing nucleoside triphosphate hydrolases"/>
    <property type="match status" value="2"/>
</dbReference>
<evidence type="ECO:0000313" key="7">
    <source>
        <dbReference type="Proteomes" id="UP000281406"/>
    </source>
</evidence>
<dbReference type="GO" id="GO:0005525">
    <property type="term" value="F:GTP binding"/>
    <property type="evidence" value="ECO:0007669"/>
    <property type="project" value="UniProtKB-KW"/>
</dbReference>
<sequence length="401" mass="45477">MSPEEILRQHVGLPDFNTENPLVYLLVIKTDRFTEEEKRTVEMIEDYLPDFLKKNTWIIFTRGDELEREGQTIEEFIEDSEDLKEVVQRFHNRYFVFNNITPDATQVDKLIEKIKEIKPERRTEKEMLLERRTSAENNSKERRLILLGKTGVGKSATGNTILGKNVFKSECSFNSVTSQSEVQKSVIAGREVSVIDTPGFFDPNVRPTQTSLEIARSLKLCSGGPHAFLYVVSLSERFIEADEAVIKNIEKIYGKEVLKYTIAVFTHSDQLEGKSAKELISQNETLSRFVKHCGGRYHIMNNKDMRNRKQVTELLQKIDTMVDKNGGGCYSNKLFDDAMILTVEDFFDKYKKFFISVGLCFIVLGLVFAVGIGVFTGVGVVVGGLLLVGIPFINALSVKIT</sequence>
<proteinExistence type="inferred from homology"/>
<dbReference type="InterPro" id="IPR006703">
    <property type="entry name" value="G_AIG1"/>
</dbReference>
<keyword evidence="4" id="KW-1133">Transmembrane helix</keyword>
<dbReference type="CDD" id="cd01852">
    <property type="entry name" value="AIG1"/>
    <property type="match status" value="1"/>
</dbReference>
<comment type="similarity">
    <text evidence="1">Belongs to the TRAFAC class TrmE-Era-EngA-EngB-Septin-like GTPase superfamily. AIG1/Toc34/Toc159-like paraseptin GTPase family. IAN subfamily.</text>
</comment>
<evidence type="ECO:0000256" key="1">
    <source>
        <dbReference type="ARBA" id="ARBA00008535"/>
    </source>
</evidence>
<keyword evidence="7" id="KW-1185">Reference proteome</keyword>
<organism evidence="6 7">
    <name type="scientific">Anabarilius grahami</name>
    <name type="common">Kanglang fish</name>
    <name type="synonym">Barilius grahami</name>
    <dbReference type="NCBI Taxonomy" id="495550"/>
    <lineage>
        <taxon>Eukaryota</taxon>
        <taxon>Metazoa</taxon>
        <taxon>Chordata</taxon>
        <taxon>Craniata</taxon>
        <taxon>Vertebrata</taxon>
        <taxon>Euteleostomi</taxon>
        <taxon>Actinopterygii</taxon>
        <taxon>Neopterygii</taxon>
        <taxon>Teleostei</taxon>
        <taxon>Ostariophysi</taxon>
        <taxon>Cypriniformes</taxon>
        <taxon>Xenocyprididae</taxon>
        <taxon>Xenocypridinae</taxon>
        <taxon>Xenocypridinae incertae sedis</taxon>
        <taxon>Anabarilius</taxon>
    </lineage>
</organism>
<reference evidence="6 7" key="1">
    <citation type="submission" date="2018-10" db="EMBL/GenBank/DDBJ databases">
        <title>Genome assembly for a Yunnan-Guizhou Plateau 3E fish, Anabarilius grahami (Regan), and its evolutionary and genetic applications.</title>
        <authorList>
            <person name="Jiang W."/>
        </authorList>
    </citation>
    <scope>NUCLEOTIDE SEQUENCE [LARGE SCALE GENOMIC DNA]</scope>
    <source>
        <strain evidence="6">AG-KIZ</strain>
        <tissue evidence="6">Muscle</tissue>
    </source>
</reference>
<evidence type="ECO:0000313" key="6">
    <source>
        <dbReference type="EMBL" id="ROI63310.1"/>
    </source>
</evidence>
<dbReference type="Proteomes" id="UP000281406">
    <property type="component" value="Unassembled WGS sequence"/>
</dbReference>
<keyword evidence="2" id="KW-0547">Nucleotide-binding</keyword>
<feature type="domain" description="AIG1-type G" evidence="5">
    <location>
        <begin position="139"/>
        <end position="339"/>
    </location>
</feature>
<gene>
    <name evidence="6" type="ORF">DPX16_0581</name>
</gene>
<dbReference type="InterPro" id="IPR045058">
    <property type="entry name" value="GIMA/IAN/Toc"/>
</dbReference>
<dbReference type="OrthoDB" id="8954335at2759"/>
<dbReference type="FunFam" id="3.40.50.300:FF:000366">
    <property type="entry name" value="GTPase, IMAP family member 2"/>
    <property type="match status" value="1"/>
</dbReference>
<dbReference type="PANTHER" id="PTHR10903:SF186">
    <property type="entry name" value="GTPASE IMAP FAMILY MEMBER 4-LIKE-RELATED"/>
    <property type="match status" value="1"/>
</dbReference>
<dbReference type="InterPro" id="IPR027417">
    <property type="entry name" value="P-loop_NTPase"/>
</dbReference>
<keyword evidence="3" id="KW-0342">GTP-binding</keyword>
<accession>A0A3N0XLE2</accession>
<dbReference type="EMBL" id="RJVU01070029">
    <property type="protein sequence ID" value="ROI63310.1"/>
    <property type="molecule type" value="Genomic_DNA"/>
</dbReference>